<evidence type="ECO:0000256" key="1">
    <source>
        <dbReference type="ARBA" id="ARBA00006611"/>
    </source>
</evidence>
<dbReference type="Proteomes" id="UP000177165">
    <property type="component" value="Unassembled WGS sequence"/>
</dbReference>
<comment type="caution">
    <text evidence="3">The sequence shown here is derived from an EMBL/GenBank/DDBJ whole genome shotgun (WGS) entry which is preliminary data.</text>
</comment>
<dbReference type="PANTHER" id="PTHR30486">
    <property type="entry name" value="TWITCHING MOTILITY PROTEIN PILT"/>
    <property type="match status" value="1"/>
</dbReference>
<dbReference type="Pfam" id="PF00437">
    <property type="entry name" value="T2SSE"/>
    <property type="match status" value="1"/>
</dbReference>
<evidence type="ECO:0000313" key="4">
    <source>
        <dbReference type="Proteomes" id="UP000177165"/>
    </source>
</evidence>
<proteinExistence type="inferred from homology"/>
<evidence type="ECO:0000313" key="3">
    <source>
        <dbReference type="EMBL" id="OGY79671.1"/>
    </source>
</evidence>
<dbReference type="STRING" id="1798540.A3B74_02770"/>
<dbReference type="Gene3D" id="3.30.450.90">
    <property type="match status" value="1"/>
</dbReference>
<dbReference type="Gene3D" id="3.40.50.300">
    <property type="entry name" value="P-loop containing nucleotide triphosphate hydrolases"/>
    <property type="match status" value="1"/>
</dbReference>
<name>A0A1G2ARX6_9BACT</name>
<dbReference type="EMBL" id="MHKB01000008">
    <property type="protein sequence ID" value="OGY79671.1"/>
    <property type="molecule type" value="Genomic_DNA"/>
</dbReference>
<protein>
    <recommendedName>
        <fullName evidence="2">Bacterial type II secretion system protein E domain-containing protein</fullName>
    </recommendedName>
</protein>
<sequence>MDTASLLSLKKFLATVEEYRASDLHLSVGNPPTLRVNGQLIPIKETVVTPKFVTEIADAILTADQKQKLQEQKELIVTFDFESKKRFRIHFFFQQGYISASIRSIHNMIPTPDQLGIPTQITQRLLGIHQGLVLYVGSFGSGRTTTVASLVNHINNQQAWRIITIEQPVEYIFADNKSIIEQREVGKDASTWSQALESVLDEDVQLVVVSDVLGEQVLEKILEVAESGRLVYSTMNASHTVSAIERIINMLSSEKKTYMMSKFSSVLEAIVGQKLIPGVDGGLKLAMEIFIPNSMTRTLIKEGSLYQLSHIIQTSQEESIQSFDLALVELVQQHKIALERAMEHAHNKEAFRAFFR</sequence>
<dbReference type="GO" id="GO:0016887">
    <property type="term" value="F:ATP hydrolysis activity"/>
    <property type="evidence" value="ECO:0007669"/>
    <property type="project" value="InterPro"/>
</dbReference>
<dbReference type="SUPFAM" id="SSF52540">
    <property type="entry name" value="P-loop containing nucleoside triphosphate hydrolases"/>
    <property type="match status" value="1"/>
</dbReference>
<organism evidence="3 4">
    <name type="scientific">Candidatus Kerfeldbacteria bacterium RIFCSPHIGHO2_02_FULL_42_14</name>
    <dbReference type="NCBI Taxonomy" id="1798540"/>
    <lineage>
        <taxon>Bacteria</taxon>
        <taxon>Candidatus Kerfeldiibacteriota</taxon>
    </lineage>
</organism>
<accession>A0A1G2ARX6</accession>
<dbReference type="InterPro" id="IPR050921">
    <property type="entry name" value="T4SS_GSP_E_ATPase"/>
</dbReference>
<dbReference type="InterPro" id="IPR001482">
    <property type="entry name" value="T2SS/T4SS_dom"/>
</dbReference>
<dbReference type="InterPro" id="IPR027417">
    <property type="entry name" value="P-loop_NTPase"/>
</dbReference>
<reference evidence="3 4" key="1">
    <citation type="journal article" date="2016" name="Nat. Commun.">
        <title>Thousands of microbial genomes shed light on interconnected biogeochemical processes in an aquifer system.</title>
        <authorList>
            <person name="Anantharaman K."/>
            <person name="Brown C.T."/>
            <person name="Hug L.A."/>
            <person name="Sharon I."/>
            <person name="Castelle C.J."/>
            <person name="Probst A.J."/>
            <person name="Thomas B.C."/>
            <person name="Singh A."/>
            <person name="Wilkins M.J."/>
            <person name="Karaoz U."/>
            <person name="Brodie E.L."/>
            <person name="Williams K.H."/>
            <person name="Hubbard S.S."/>
            <person name="Banfield J.F."/>
        </authorList>
    </citation>
    <scope>NUCLEOTIDE SEQUENCE [LARGE SCALE GENOMIC DNA]</scope>
</reference>
<feature type="domain" description="Bacterial type II secretion system protein E" evidence="2">
    <location>
        <begin position="75"/>
        <end position="277"/>
    </location>
</feature>
<gene>
    <name evidence="3" type="ORF">A3B74_02770</name>
</gene>
<evidence type="ECO:0000259" key="2">
    <source>
        <dbReference type="Pfam" id="PF00437"/>
    </source>
</evidence>
<dbReference type="AlphaFoldDB" id="A0A1G2ARX6"/>
<comment type="similarity">
    <text evidence="1">Belongs to the GSP E family.</text>
</comment>